<keyword evidence="9" id="KW-1185">Reference proteome</keyword>
<keyword evidence="6 7" id="KW-0349">Heme</keyword>
<gene>
    <name evidence="8" type="ORF">DFH08DRAFT_812361</name>
</gene>
<dbReference type="GO" id="GO:0016705">
    <property type="term" value="F:oxidoreductase activity, acting on paired donors, with incorporation or reduction of molecular oxygen"/>
    <property type="evidence" value="ECO:0007669"/>
    <property type="project" value="InterPro"/>
</dbReference>
<dbReference type="PANTHER" id="PTHR24303:SF31">
    <property type="entry name" value="CYTOCHROME P450 307A1-RELATED"/>
    <property type="match status" value="1"/>
</dbReference>
<dbReference type="GO" id="GO:0020037">
    <property type="term" value="F:heme binding"/>
    <property type="evidence" value="ECO:0007669"/>
    <property type="project" value="InterPro"/>
</dbReference>
<dbReference type="AlphaFoldDB" id="A0AAD6ZUI1"/>
<accession>A0AAD6ZUI1</accession>
<dbReference type="GO" id="GO:0004497">
    <property type="term" value="F:monooxygenase activity"/>
    <property type="evidence" value="ECO:0007669"/>
    <property type="project" value="UniProtKB-KW"/>
</dbReference>
<evidence type="ECO:0000313" key="9">
    <source>
        <dbReference type="Proteomes" id="UP001218218"/>
    </source>
</evidence>
<name>A0AAD6ZUI1_9AGAR</name>
<dbReference type="SUPFAM" id="SSF48264">
    <property type="entry name" value="Cytochrome P450"/>
    <property type="match status" value="1"/>
</dbReference>
<keyword evidence="5 7" id="KW-0503">Monooxygenase</keyword>
<evidence type="ECO:0000256" key="1">
    <source>
        <dbReference type="ARBA" id="ARBA00001971"/>
    </source>
</evidence>
<evidence type="ECO:0000256" key="4">
    <source>
        <dbReference type="ARBA" id="ARBA00023004"/>
    </source>
</evidence>
<dbReference type="PANTHER" id="PTHR24303">
    <property type="entry name" value="HEME-BINDING MONOOXYGENASE FAMILY"/>
    <property type="match status" value="1"/>
</dbReference>
<dbReference type="EMBL" id="JARIHO010000027">
    <property type="protein sequence ID" value="KAJ7339993.1"/>
    <property type="molecule type" value="Genomic_DNA"/>
</dbReference>
<comment type="similarity">
    <text evidence="7">Belongs to the cytochrome P450 family.</text>
</comment>
<dbReference type="PROSITE" id="PS00086">
    <property type="entry name" value="CYTOCHROME_P450"/>
    <property type="match status" value="1"/>
</dbReference>
<proteinExistence type="inferred from homology"/>
<dbReference type="Proteomes" id="UP001218218">
    <property type="component" value="Unassembled WGS sequence"/>
</dbReference>
<dbReference type="InterPro" id="IPR017972">
    <property type="entry name" value="Cyt_P450_CS"/>
</dbReference>
<evidence type="ECO:0000256" key="3">
    <source>
        <dbReference type="ARBA" id="ARBA00023002"/>
    </source>
</evidence>
<sequence>MLHLTSSSFSTPLTLLALVAVFFALRVRARKAWNLKSQHNAPCTSLTYPILGTLQYFSGHWDFLRRATAEGTVSFHLASQQCIAVPVDKRHEFFSDSRSSFALAYAVMLGATPSMNKDFLRSMGFDITLGGRAVKFLATLLLNERINSNRFLLYQYAGECISSLDTVTNPFSEIYRVVFRLTVNKIAASSISASPGVCDALVEVFHELDQSGRRAATTKIRCNISSTKDCLHWRLRRAHRESFTLRGIRLVHTRRLILRTANTDVVAAYFLCDLATHPAYLTLIRAELRAFVSQFNPDETLPLSTRLQSITMEDWLRHDALPLTNRCLKETLRLRIATPFHRLNDSGKDVEIAGTVVPHGTILTFHSSFMHHSEDFYVEPLVWDPERFSAERAEDKGRPMAFAGWGLGKHQCLGQRLGKFEIFLITALMVSSYDMQTVHEDGMPMIEIPPVQLNDEVVSPPKQPVHLELSVRC</sequence>
<reference evidence="8" key="1">
    <citation type="submission" date="2023-03" db="EMBL/GenBank/DDBJ databases">
        <title>Massive genome expansion in bonnet fungi (Mycena s.s.) driven by repeated elements and novel gene families across ecological guilds.</title>
        <authorList>
            <consortium name="Lawrence Berkeley National Laboratory"/>
            <person name="Harder C.B."/>
            <person name="Miyauchi S."/>
            <person name="Viragh M."/>
            <person name="Kuo A."/>
            <person name="Thoen E."/>
            <person name="Andreopoulos B."/>
            <person name="Lu D."/>
            <person name="Skrede I."/>
            <person name="Drula E."/>
            <person name="Henrissat B."/>
            <person name="Morin E."/>
            <person name="Kohler A."/>
            <person name="Barry K."/>
            <person name="LaButti K."/>
            <person name="Morin E."/>
            <person name="Salamov A."/>
            <person name="Lipzen A."/>
            <person name="Mereny Z."/>
            <person name="Hegedus B."/>
            <person name="Baldrian P."/>
            <person name="Stursova M."/>
            <person name="Weitz H."/>
            <person name="Taylor A."/>
            <person name="Grigoriev I.V."/>
            <person name="Nagy L.G."/>
            <person name="Martin F."/>
            <person name="Kauserud H."/>
        </authorList>
    </citation>
    <scope>NUCLEOTIDE SEQUENCE</scope>
    <source>
        <strain evidence="8">CBHHK002</strain>
    </source>
</reference>
<dbReference type="InterPro" id="IPR001128">
    <property type="entry name" value="Cyt_P450"/>
</dbReference>
<keyword evidence="2 6" id="KW-0479">Metal-binding</keyword>
<keyword evidence="3 7" id="KW-0560">Oxidoreductase</keyword>
<dbReference type="Gene3D" id="1.10.630.10">
    <property type="entry name" value="Cytochrome P450"/>
    <property type="match status" value="1"/>
</dbReference>
<evidence type="ECO:0000256" key="5">
    <source>
        <dbReference type="ARBA" id="ARBA00023033"/>
    </source>
</evidence>
<dbReference type="Pfam" id="PF00067">
    <property type="entry name" value="p450"/>
    <property type="match status" value="1"/>
</dbReference>
<feature type="binding site" description="axial binding residue" evidence="6">
    <location>
        <position position="412"/>
    </location>
    <ligand>
        <name>heme</name>
        <dbReference type="ChEBI" id="CHEBI:30413"/>
    </ligand>
    <ligandPart>
        <name>Fe</name>
        <dbReference type="ChEBI" id="CHEBI:18248"/>
    </ligandPart>
</feature>
<comment type="cofactor">
    <cofactor evidence="1 6">
        <name>heme</name>
        <dbReference type="ChEBI" id="CHEBI:30413"/>
    </cofactor>
</comment>
<keyword evidence="4 6" id="KW-0408">Iron</keyword>
<dbReference type="InterPro" id="IPR036396">
    <property type="entry name" value="Cyt_P450_sf"/>
</dbReference>
<dbReference type="GO" id="GO:0005506">
    <property type="term" value="F:iron ion binding"/>
    <property type="evidence" value="ECO:0007669"/>
    <property type="project" value="InterPro"/>
</dbReference>
<evidence type="ECO:0000256" key="6">
    <source>
        <dbReference type="PIRSR" id="PIRSR602401-1"/>
    </source>
</evidence>
<evidence type="ECO:0000313" key="8">
    <source>
        <dbReference type="EMBL" id="KAJ7339993.1"/>
    </source>
</evidence>
<protein>
    <submittedName>
        <fullName evidence="8">Cytochrome P450</fullName>
    </submittedName>
</protein>
<dbReference type="InterPro" id="IPR002401">
    <property type="entry name" value="Cyt_P450_E_grp-I"/>
</dbReference>
<evidence type="ECO:0000256" key="7">
    <source>
        <dbReference type="RuleBase" id="RU000461"/>
    </source>
</evidence>
<evidence type="ECO:0000256" key="2">
    <source>
        <dbReference type="ARBA" id="ARBA00022723"/>
    </source>
</evidence>
<comment type="caution">
    <text evidence="8">The sequence shown here is derived from an EMBL/GenBank/DDBJ whole genome shotgun (WGS) entry which is preliminary data.</text>
</comment>
<dbReference type="PRINTS" id="PR00463">
    <property type="entry name" value="EP450I"/>
</dbReference>
<organism evidence="8 9">
    <name type="scientific">Mycena albidolilacea</name>
    <dbReference type="NCBI Taxonomy" id="1033008"/>
    <lineage>
        <taxon>Eukaryota</taxon>
        <taxon>Fungi</taxon>
        <taxon>Dikarya</taxon>
        <taxon>Basidiomycota</taxon>
        <taxon>Agaricomycotina</taxon>
        <taxon>Agaricomycetes</taxon>
        <taxon>Agaricomycetidae</taxon>
        <taxon>Agaricales</taxon>
        <taxon>Marasmiineae</taxon>
        <taxon>Mycenaceae</taxon>
        <taxon>Mycena</taxon>
    </lineage>
</organism>